<dbReference type="InterPro" id="IPR036705">
    <property type="entry name" value="Ribosyl_crysJ1_sf"/>
</dbReference>
<evidence type="ECO:0000313" key="3">
    <source>
        <dbReference type="EMBL" id="MBT0652435.1"/>
    </source>
</evidence>
<dbReference type="SUPFAM" id="SSF101478">
    <property type="entry name" value="ADP-ribosylglycohydrolase"/>
    <property type="match status" value="1"/>
</dbReference>
<dbReference type="Gene3D" id="1.10.4080.10">
    <property type="entry name" value="ADP-ribosylation/Crystallin J1"/>
    <property type="match status" value="1"/>
</dbReference>
<keyword evidence="2" id="KW-0378">Hydrolase</keyword>
<dbReference type="InterPro" id="IPR050792">
    <property type="entry name" value="ADP-ribosylglycohydrolase"/>
</dbReference>
<comment type="similarity">
    <text evidence="1">Belongs to the ADP-ribosylglycohydrolase family.</text>
</comment>
<dbReference type="InterPro" id="IPR005502">
    <property type="entry name" value="Ribosyl_crysJ1"/>
</dbReference>
<proteinExistence type="inferred from homology"/>
<dbReference type="RefSeq" id="WP_214174377.1">
    <property type="nucleotide sequence ID" value="NZ_JAHCVK010000001.1"/>
</dbReference>
<gene>
    <name evidence="3" type="ORF">KI810_05160</name>
</gene>
<dbReference type="PANTHER" id="PTHR16222:SF24">
    <property type="entry name" value="ADP-RIBOSYLHYDROLASE ARH3"/>
    <property type="match status" value="1"/>
</dbReference>
<reference evidence="3 4" key="1">
    <citation type="submission" date="2021-05" db="EMBL/GenBank/DDBJ databases">
        <title>The draft genome of Geobacter luticola JCM 17780.</title>
        <authorList>
            <person name="Xu Z."/>
            <person name="Masuda Y."/>
            <person name="Itoh H."/>
            <person name="Senoo K."/>
        </authorList>
    </citation>
    <scope>NUCLEOTIDE SEQUENCE [LARGE SCALE GENOMIC DNA]</scope>
    <source>
        <strain evidence="3 4">JCM 17780</strain>
    </source>
</reference>
<dbReference type="Proteomes" id="UP000756860">
    <property type="component" value="Unassembled WGS sequence"/>
</dbReference>
<comment type="caution">
    <text evidence="3">The sequence shown here is derived from an EMBL/GenBank/DDBJ whole genome shotgun (WGS) entry which is preliminary data.</text>
</comment>
<evidence type="ECO:0000313" key="4">
    <source>
        <dbReference type="Proteomes" id="UP000756860"/>
    </source>
</evidence>
<dbReference type="Pfam" id="PF03747">
    <property type="entry name" value="ADP_ribosyl_GH"/>
    <property type="match status" value="1"/>
</dbReference>
<evidence type="ECO:0000256" key="1">
    <source>
        <dbReference type="ARBA" id="ARBA00010702"/>
    </source>
</evidence>
<keyword evidence="4" id="KW-1185">Reference proteome</keyword>
<dbReference type="EMBL" id="JAHCVK010000001">
    <property type="protein sequence ID" value="MBT0652435.1"/>
    <property type="molecule type" value="Genomic_DNA"/>
</dbReference>
<sequence>MSDTTIRDRAAGAVMGAFIGDAMGLGPHWYYDLAELRRDYGEWISDYTDPRPGRYHAGLKAGQLSQAGFILKLLLSSLVERGRYDEADFCRRMDTELLPLLDGTPICGPGGYTSQSIRELWRQRVEQKLPWGETGGHADTTEAIERTLVLAVRYALHPAKLAGAIADNTILTQNDDVIVSMTVAYGAVLGLLVQGNPLDEHLSGRLMKLVQKGELPFHAVTSENLQPPRPGAPDPPRAGKFASPDALLTPSYMAAAAVDLDIRIEPAWKVSLVYGMPCAIYHQLPAAYYLAARFHDDFESALLHAVNGGGQNQARAMLAGALVGAQVGLSRIPQRFLDGLADSVPLCRLAVELAAQMENP</sequence>
<protein>
    <submittedName>
        <fullName evidence="3">ADP-ribosylglycohydrolase family protein</fullName>
    </submittedName>
</protein>
<organism evidence="3 4">
    <name type="scientific">Geomobilimonas luticola</name>
    <dbReference type="NCBI Taxonomy" id="1114878"/>
    <lineage>
        <taxon>Bacteria</taxon>
        <taxon>Pseudomonadati</taxon>
        <taxon>Thermodesulfobacteriota</taxon>
        <taxon>Desulfuromonadia</taxon>
        <taxon>Geobacterales</taxon>
        <taxon>Geobacteraceae</taxon>
        <taxon>Geomobilimonas</taxon>
    </lineage>
</organism>
<evidence type="ECO:0000256" key="2">
    <source>
        <dbReference type="ARBA" id="ARBA00022801"/>
    </source>
</evidence>
<name>A0ABS5SAN9_9BACT</name>
<accession>A0ABS5SAN9</accession>
<dbReference type="PANTHER" id="PTHR16222">
    <property type="entry name" value="ADP-RIBOSYLGLYCOHYDROLASE"/>
    <property type="match status" value="1"/>
</dbReference>